<comment type="caution">
    <text evidence="3">The sequence shown here is derived from an EMBL/GenBank/DDBJ whole genome shotgun (WGS) entry which is preliminary data.</text>
</comment>
<dbReference type="Pfam" id="PF13439">
    <property type="entry name" value="Glyco_transf_4"/>
    <property type="match status" value="1"/>
</dbReference>
<protein>
    <recommendedName>
        <fullName evidence="5">Glycosyl transferase family 1 domain-containing protein</fullName>
    </recommendedName>
</protein>
<dbReference type="Proteomes" id="UP000005402">
    <property type="component" value="Unassembled WGS sequence"/>
</dbReference>
<keyword evidence="4" id="KW-1185">Reference proteome</keyword>
<dbReference type="RefSeq" id="WP_006258046.1">
    <property type="nucleotide sequence ID" value="NZ_KE161016.1"/>
</dbReference>
<organism evidence="3 4">
    <name type="scientific">Myroides odoratimimus CCUG 10230</name>
    <dbReference type="NCBI Taxonomy" id="883150"/>
    <lineage>
        <taxon>Bacteria</taxon>
        <taxon>Pseudomonadati</taxon>
        <taxon>Bacteroidota</taxon>
        <taxon>Flavobacteriia</taxon>
        <taxon>Flavobacteriales</taxon>
        <taxon>Flavobacteriaceae</taxon>
        <taxon>Myroides</taxon>
    </lineage>
</organism>
<dbReference type="SUPFAM" id="SSF53756">
    <property type="entry name" value="UDP-Glycosyltransferase/glycogen phosphorylase"/>
    <property type="match status" value="1"/>
</dbReference>
<feature type="domain" description="Glycosyltransferase subfamily 4-like N-terminal" evidence="2">
    <location>
        <begin position="79"/>
        <end position="185"/>
    </location>
</feature>
<gene>
    <name evidence="3" type="ORF">HMPREF9712_01291</name>
</gene>
<proteinExistence type="predicted"/>
<name>A0ABN0EAK6_9FLAO</name>
<dbReference type="Gene3D" id="3.40.50.2000">
    <property type="entry name" value="Glycogen Phosphorylase B"/>
    <property type="match status" value="2"/>
</dbReference>
<dbReference type="InterPro" id="IPR050194">
    <property type="entry name" value="Glycosyltransferase_grp1"/>
</dbReference>
<feature type="domain" description="Glycosyl transferase family 1" evidence="1">
    <location>
        <begin position="205"/>
        <end position="349"/>
    </location>
</feature>
<dbReference type="InterPro" id="IPR028098">
    <property type="entry name" value="Glyco_trans_4-like_N"/>
</dbReference>
<dbReference type="PANTHER" id="PTHR45947:SF3">
    <property type="entry name" value="SULFOQUINOVOSYL TRANSFERASE SQD2"/>
    <property type="match status" value="1"/>
</dbReference>
<dbReference type="Pfam" id="PF00534">
    <property type="entry name" value="Glycos_transf_1"/>
    <property type="match status" value="1"/>
</dbReference>
<dbReference type="InterPro" id="IPR001296">
    <property type="entry name" value="Glyco_trans_1"/>
</dbReference>
<evidence type="ECO:0000313" key="3">
    <source>
        <dbReference type="EMBL" id="EHO10186.1"/>
    </source>
</evidence>
<evidence type="ECO:0000259" key="1">
    <source>
        <dbReference type="Pfam" id="PF00534"/>
    </source>
</evidence>
<dbReference type="PANTHER" id="PTHR45947">
    <property type="entry name" value="SULFOQUINOVOSYL TRANSFERASE SQD2"/>
    <property type="match status" value="1"/>
</dbReference>
<dbReference type="CDD" id="cd03801">
    <property type="entry name" value="GT4_PimA-like"/>
    <property type="match status" value="1"/>
</dbReference>
<reference evidence="3" key="1">
    <citation type="submission" date="2012-07" db="EMBL/GenBank/DDBJ databases">
        <title>The Genome Sequence of Myroides odoratimimus CCUG 10230.</title>
        <authorList>
            <consortium name="The Broad Institute Genome Sequencing Platform"/>
            <person name="Earl A."/>
            <person name="Ward D."/>
            <person name="Feldgarden M."/>
            <person name="Gevers D."/>
            <person name="Huys G."/>
            <person name="Walker B."/>
            <person name="Young S.K."/>
            <person name="Zeng Q."/>
            <person name="Gargeya S."/>
            <person name="Fitzgerald M."/>
            <person name="Haas B."/>
            <person name="Abouelleil A."/>
            <person name="Alvarado L."/>
            <person name="Arachchi H.M."/>
            <person name="Berlin A.M."/>
            <person name="Chapman S.B."/>
            <person name="Goldberg J."/>
            <person name="Griggs A."/>
            <person name="Gujja S."/>
            <person name="Hansen M."/>
            <person name="Howarth C."/>
            <person name="Imamovic A."/>
            <person name="Larimer J."/>
            <person name="McCowen C."/>
            <person name="Montmayeur A."/>
            <person name="Murphy C."/>
            <person name="Neiman D."/>
            <person name="Pearson M."/>
            <person name="Priest M."/>
            <person name="Roberts A."/>
            <person name="Saif S."/>
            <person name="Shea T."/>
            <person name="Sisk P."/>
            <person name="Sykes S."/>
            <person name="Wortman J."/>
            <person name="Nusbaum C."/>
            <person name="Birren B."/>
        </authorList>
    </citation>
    <scope>NUCLEOTIDE SEQUENCE [LARGE SCALE GENOMIC DNA]</scope>
    <source>
        <strain evidence="3">CCUG 10230</strain>
    </source>
</reference>
<dbReference type="EMBL" id="AGEC02000019">
    <property type="protein sequence ID" value="EHO10186.1"/>
    <property type="molecule type" value="Genomic_DNA"/>
</dbReference>
<evidence type="ECO:0008006" key="5">
    <source>
        <dbReference type="Google" id="ProtNLM"/>
    </source>
</evidence>
<sequence>MRILHIANDYSGSKVYKELFTELDELGCVQLVYTAIRSEGLIDKNLILFKTKDSFIKYSNILNNYDRVDFFYKINKIFQNVSSLIENYQVDLIHAHTWFSDGAVAYKLFKKYNIPYTVTIRNTDMNVFYKYMFHLRGIAKNILMSAQKIIFVSDIYKDRFLNTVLFKRNSSFLFHKLTVLYNGIDDFWINNVKERHQYNCSSVFKLLFIGKFDKGKNVLNLIEALKILNKDKVHYTLTLVGGGGSDEKKVLKAVEESNFISYLGAIYDKKELVKQFVSHEVFAMPSRAETFGLVYLEALSQGLPILNTINEGIYGMYCNIGESVRYNDKKGIAIAISKLKKNYENYNFCGKSIVENHSWKLIAMKYFECYKASLLS</sequence>
<evidence type="ECO:0000313" key="4">
    <source>
        <dbReference type="Proteomes" id="UP000005402"/>
    </source>
</evidence>
<evidence type="ECO:0000259" key="2">
    <source>
        <dbReference type="Pfam" id="PF13439"/>
    </source>
</evidence>
<accession>A0ABN0EAK6</accession>